<evidence type="ECO:0000313" key="1">
    <source>
        <dbReference type="EMBL" id="ABD81080.1"/>
    </source>
</evidence>
<organism evidence="1 2">
    <name type="scientific">Saccharophagus degradans (strain 2-40 / ATCC 43961 / DSM 17024)</name>
    <dbReference type="NCBI Taxonomy" id="203122"/>
    <lineage>
        <taxon>Bacteria</taxon>
        <taxon>Pseudomonadati</taxon>
        <taxon>Pseudomonadota</taxon>
        <taxon>Gammaproteobacteria</taxon>
        <taxon>Cellvibrionales</taxon>
        <taxon>Cellvibrionaceae</taxon>
        <taxon>Saccharophagus</taxon>
    </lineage>
</organism>
<dbReference type="STRING" id="203122.Sde_1820"/>
<dbReference type="eggNOG" id="ENOG5031D9M">
    <property type="taxonomic scope" value="Bacteria"/>
</dbReference>
<dbReference type="HOGENOM" id="CLU_969390_0_0_6"/>
<evidence type="ECO:0000313" key="2">
    <source>
        <dbReference type="Proteomes" id="UP000001947"/>
    </source>
</evidence>
<dbReference type="EMBL" id="CP000282">
    <property type="protein sequence ID" value="ABD81080.1"/>
    <property type="molecule type" value="Genomic_DNA"/>
</dbReference>
<sequence length="287" mass="32328">MLEFCKGIGVKTLDQVLLEEGGHLFCSVIRTKPCPELYEQPRVSLSCEPYEGSTFQVRLELTTSRISSDTLHAKIAQGGEFAVIAQFIELDGDCLIFAPLIIGFPYMGDTDTGELAWIRYSDHYNLHVEDFDEFSKVKDFELPPSFDDMKQIKESVFKQALGKILSESTTKDWGGETSDFLTSHLHVKGERVAGAFLLKGPAKFSPMTVKHLGKNGDQIVRLSQEPADILIVQHCHDITSAVIQTLKVFATQPYNPRYYCLIDGRESLRILEAYNLKEWAINESKKV</sequence>
<gene>
    <name evidence="1" type="ordered locus">Sde_1820</name>
</gene>
<name>Q21JP9_SACD2</name>
<accession>Q21JP9</accession>
<proteinExistence type="predicted"/>
<protein>
    <submittedName>
        <fullName evidence="1">Uncharacterized protein</fullName>
    </submittedName>
</protein>
<dbReference type="Proteomes" id="UP000001947">
    <property type="component" value="Chromosome"/>
</dbReference>
<dbReference type="KEGG" id="sde:Sde_1820"/>
<reference evidence="1 2" key="1">
    <citation type="journal article" date="2008" name="PLoS Genet.">
        <title>Complete genome sequence of the complex carbohydrate-degrading marine bacterium, Saccharophagus degradans strain 2-40 T.</title>
        <authorList>
            <person name="Weiner R.M."/>
            <person name="Taylor L.E.II."/>
            <person name="Henrissat B."/>
            <person name="Hauser L."/>
            <person name="Land M."/>
            <person name="Coutinho P.M."/>
            <person name="Rancurel C."/>
            <person name="Saunders E.H."/>
            <person name="Longmire A.G."/>
            <person name="Zhang H."/>
            <person name="Bayer E.A."/>
            <person name="Gilbert H.J."/>
            <person name="Larimer F."/>
            <person name="Zhulin I.B."/>
            <person name="Ekborg N.A."/>
            <person name="Lamed R."/>
            <person name="Richardson P.M."/>
            <person name="Borovok I."/>
            <person name="Hutcheson S."/>
        </authorList>
    </citation>
    <scope>NUCLEOTIDE SEQUENCE [LARGE SCALE GENOMIC DNA]</scope>
    <source>
        <strain evidence="2">2-40 / ATCC 43961 / DSM 17024</strain>
    </source>
</reference>
<keyword evidence="2" id="KW-1185">Reference proteome</keyword>
<dbReference type="AlphaFoldDB" id="Q21JP9"/>